<reference evidence="1 2" key="1">
    <citation type="submission" date="2021-07" db="EMBL/GenBank/DDBJ databases">
        <title>Draft genome sequence of carbapenem-resistant Aeromonas spp. in Japan.</title>
        <authorList>
            <person name="Maehana S."/>
            <person name="Suzuki M."/>
            <person name="Kitasato H."/>
        </authorList>
    </citation>
    <scope>NUCLEOTIDE SEQUENCE [LARGE SCALE GENOMIC DNA]</scope>
    <source>
        <strain evidence="1 2">KAM382</strain>
    </source>
</reference>
<dbReference type="AlphaFoldDB" id="A0ABD0BCU0"/>
<name>A0ABD0BCU0_AERCA</name>
<comment type="caution">
    <text evidence="1">The sequence shown here is derived from an EMBL/GenBank/DDBJ whole genome shotgun (WGS) entry which is preliminary data.</text>
</comment>
<accession>A0ABD0BCU0</accession>
<dbReference type="EMBL" id="BPOP01000070">
    <property type="protein sequence ID" value="GJB94016.1"/>
    <property type="molecule type" value="Genomic_DNA"/>
</dbReference>
<dbReference type="Proteomes" id="UP000737420">
    <property type="component" value="Unassembled WGS sequence"/>
</dbReference>
<sequence length="196" mass="22126">MSDFERIFGVGANIESVIDGINNEYFRGDDQDDFELPIMFDSYKEALEWAKQNVGGIITHDSNYDCFIVKSSQKDKSIPASPIMLRDPSDWCFAADHLEDLRLTPTWESVRGYVTQRYGESSEVELPVRLSHIVGLEAALRAIDYGLWYLTDDIYMVMYEEGGGSINAALLIQPNLITLRAASHLLPEIKRAILGQ</sequence>
<protein>
    <submittedName>
        <fullName evidence="1">Uncharacterized protein</fullName>
    </submittedName>
</protein>
<proteinExistence type="predicted"/>
<organism evidence="1 2">
    <name type="scientific">Aeromonas caviae</name>
    <name type="common">Aeromonas punctata</name>
    <dbReference type="NCBI Taxonomy" id="648"/>
    <lineage>
        <taxon>Bacteria</taxon>
        <taxon>Pseudomonadati</taxon>
        <taxon>Pseudomonadota</taxon>
        <taxon>Gammaproteobacteria</taxon>
        <taxon>Aeromonadales</taxon>
        <taxon>Aeromonadaceae</taxon>
        <taxon>Aeromonas</taxon>
    </lineage>
</organism>
<gene>
    <name evidence="1" type="ORF">KAM382_40770</name>
</gene>
<dbReference type="RefSeq" id="WP_203762917.1">
    <property type="nucleotide sequence ID" value="NZ_AP024402.1"/>
</dbReference>
<evidence type="ECO:0000313" key="2">
    <source>
        <dbReference type="Proteomes" id="UP000737420"/>
    </source>
</evidence>
<evidence type="ECO:0000313" key="1">
    <source>
        <dbReference type="EMBL" id="GJB94016.1"/>
    </source>
</evidence>